<dbReference type="Gene3D" id="1.10.510.10">
    <property type="entry name" value="Transferase(Phosphotransferase) domain 1"/>
    <property type="match status" value="1"/>
</dbReference>
<organism evidence="7 8">
    <name type="scientific">Nocardia africana</name>
    <dbReference type="NCBI Taxonomy" id="134964"/>
    <lineage>
        <taxon>Bacteria</taxon>
        <taxon>Bacillati</taxon>
        <taxon>Actinomycetota</taxon>
        <taxon>Actinomycetes</taxon>
        <taxon>Mycobacteriales</taxon>
        <taxon>Nocardiaceae</taxon>
        <taxon>Nocardia</taxon>
    </lineage>
</organism>
<dbReference type="InterPro" id="IPR017441">
    <property type="entry name" value="Protein_kinase_ATP_BS"/>
</dbReference>
<evidence type="ECO:0000256" key="2">
    <source>
        <dbReference type="ARBA" id="ARBA00022741"/>
    </source>
</evidence>
<dbReference type="InterPro" id="IPR008271">
    <property type="entry name" value="Ser/Thr_kinase_AS"/>
</dbReference>
<evidence type="ECO:0000313" key="7">
    <source>
        <dbReference type="EMBL" id="SUA48170.1"/>
    </source>
</evidence>
<dbReference type="InterPro" id="IPR000719">
    <property type="entry name" value="Prot_kinase_dom"/>
</dbReference>
<sequence>MEPLGRTDPELVGGNKILAVIGQGAMGRVLLGRAPDGRLVAIKQVHRHFAHDQEFRARFAREVEASRRVTGAYTAAIVDADPQGPVPWLSSVFVTGPTLEEAITGAGPLNMGGLRLLIGGLAAALSEIHRAGMVHRDLKPSNVLLAQDGPRVIDFGIARAVDGEFQLTSAGAVIGSPSFMSPEQAEGRNLTAASDVFSVGAVVFMASTGVSPFLGASTPQTLYNVVHSVADLSRVDPVLQSIVGACLQKNPGDRPSVDELLDFAGSIRAEPLWPAAVQRQIDHKTREVAYWASRPDEGGTHQRRSRVPRRSAAAVVAFVIAAASGVGMGVLLPRTSISGTATKVSDPPLSLSSEQLRLVDACALLDERIIGPVGKRRGQPNPSITQSNECSISIDTSGSTYSTVDVTVGGSASSLVLAGQDNGNSMGGMRVFGGGSSGSDNCAITAVLPDSAQLGITVKVRKFGDSCGVAASVLRSIVFRLAVNPPLRSVTPNSVLGVDPCGVVKDNEVVTAIGKPVSKSLTNPHSCLWSGESGTGLSIEADETGSSDIFAPVRIGDYTAYQGGNPGIGCLLYLPLSQKAPNRYETLVVGVLAGSSTIDYQVACDRAAAVLLAAAARVKGS</sequence>
<dbReference type="PROSITE" id="PS50011">
    <property type="entry name" value="PROTEIN_KINASE_DOM"/>
    <property type="match status" value="1"/>
</dbReference>
<keyword evidence="1 7" id="KW-0808">Transferase</keyword>
<feature type="domain" description="Protein kinase" evidence="6">
    <location>
        <begin position="15"/>
        <end position="273"/>
    </location>
</feature>
<gene>
    <name evidence="7" type="primary">afsK_3</name>
    <name evidence="7" type="ORF">NCTC13184_06715</name>
</gene>
<evidence type="ECO:0000256" key="4">
    <source>
        <dbReference type="ARBA" id="ARBA00022840"/>
    </source>
</evidence>
<dbReference type="InterPro" id="IPR011009">
    <property type="entry name" value="Kinase-like_dom_sf"/>
</dbReference>
<keyword evidence="2 5" id="KW-0547">Nucleotide-binding</keyword>
<evidence type="ECO:0000256" key="3">
    <source>
        <dbReference type="ARBA" id="ARBA00022777"/>
    </source>
</evidence>
<dbReference type="PANTHER" id="PTHR43289:SF34">
    <property type="entry name" value="SERINE_THREONINE-PROTEIN KINASE YBDM-RELATED"/>
    <property type="match status" value="1"/>
</dbReference>
<dbReference type="GO" id="GO:0005524">
    <property type="term" value="F:ATP binding"/>
    <property type="evidence" value="ECO:0007669"/>
    <property type="project" value="UniProtKB-UniRule"/>
</dbReference>
<keyword evidence="3 7" id="KW-0418">Kinase</keyword>
<dbReference type="EC" id="2.7.11.1" evidence="7"/>
<dbReference type="Pfam" id="PF00069">
    <property type="entry name" value="Pkinase"/>
    <property type="match status" value="1"/>
</dbReference>
<evidence type="ECO:0000256" key="1">
    <source>
        <dbReference type="ARBA" id="ARBA00022679"/>
    </source>
</evidence>
<dbReference type="SMART" id="SM00220">
    <property type="entry name" value="S_TKc"/>
    <property type="match status" value="1"/>
</dbReference>
<name>A0A378X3I9_9NOCA</name>
<dbReference type="SUPFAM" id="SSF56112">
    <property type="entry name" value="Protein kinase-like (PK-like)"/>
    <property type="match status" value="1"/>
</dbReference>
<keyword evidence="4 5" id="KW-0067">ATP-binding</keyword>
<reference evidence="7 8" key="1">
    <citation type="submission" date="2018-06" db="EMBL/GenBank/DDBJ databases">
        <authorList>
            <consortium name="Pathogen Informatics"/>
            <person name="Doyle S."/>
        </authorList>
    </citation>
    <scope>NUCLEOTIDE SEQUENCE [LARGE SCALE GENOMIC DNA]</scope>
    <source>
        <strain evidence="7 8">NCTC13184</strain>
    </source>
</reference>
<proteinExistence type="predicted"/>
<dbReference type="CDD" id="cd14014">
    <property type="entry name" value="STKc_PknB_like"/>
    <property type="match status" value="1"/>
</dbReference>
<evidence type="ECO:0000259" key="6">
    <source>
        <dbReference type="PROSITE" id="PS50011"/>
    </source>
</evidence>
<dbReference type="PANTHER" id="PTHR43289">
    <property type="entry name" value="MITOGEN-ACTIVATED PROTEIN KINASE KINASE KINASE 20-RELATED"/>
    <property type="match status" value="1"/>
</dbReference>
<dbReference type="PROSITE" id="PS00108">
    <property type="entry name" value="PROTEIN_KINASE_ST"/>
    <property type="match status" value="1"/>
</dbReference>
<dbReference type="PROSITE" id="PS00107">
    <property type="entry name" value="PROTEIN_KINASE_ATP"/>
    <property type="match status" value="1"/>
</dbReference>
<dbReference type="OrthoDB" id="9762169at2"/>
<dbReference type="AlphaFoldDB" id="A0A378X3I9"/>
<evidence type="ECO:0000313" key="8">
    <source>
        <dbReference type="Proteomes" id="UP000255082"/>
    </source>
</evidence>
<dbReference type="Gene3D" id="3.30.200.20">
    <property type="entry name" value="Phosphorylase Kinase, domain 1"/>
    <property type="match status" value="1"/>
</dbReference>
<protein>
    <submittedName>
        <fullName evidence="7">Serine/threonine-protein kinase AfsK</fullName>
        <ecNumber evidence="7">2.7.11.1</ecNumber>
    </submittedName>
</protein>
<dbReference type="EMBL" id="UGRU01000001">
    <property type="protein sequence ID" value="SUA48170.1"/>
    <property type="molecule type" value="Genomic_DNA"/>
</dbReference>
<accession>A0A378X3I9</accession>
<dbReference type="GO" id="GO:0004674">
    <property type="term" value="F:protein serine/threonine kinase activity"/>
    <property type="evidence" value="ECO:0007669"/>
    <property type="project" value="UniProtKB-EC"/>
</dbReference>
<dbReference type="Proteomes" id="UP000255082">
    <property type="component" value="Unassembled WGS sequence"/>
</dbReference>
<evidence type="ECO:0000256" key="5">
    <source>
        <dbReference type="PROSITE-ProRule" id="PRU10141"/>
    </source>
</evidence>
<feature type="binding site" evidence="5">
    <location>
        <position position="43"/>
    </location>
    <ligand>
        <name>ATP</name>
        <dbReference type="ChEBI" id="CHEBI:30616"/>
    </ligand>
</feature>